<dbReference type="PROSITE" id="PS50928">
    <property type="entry name" value="ABC_TM1"/>
    <property type="match status" value="1"/>
</dbReference>
<sequence>MSSQLTAGDSLAPADTKTNTAPAPATRARTGRNFGAARGSGPRNNRETSLASRLVVTIVLGCFALYFLVPIWWLLVAASKPMGEQFSAPGFWFNGMHLGANVGELLTSRDGIFMRWILNSIFYAGVGAIVGTLLASMAGYALAKYRFRGREVVFGVVLAAVLIPKILFTLPLYLMFSEVGLINNPLAVILPSIVSPFGVYLSRVFAAQSVPDEIIEAARIDGVGEVGIYFRIGLRMMTPALVTIFLFNFVEIWNNYLLPAMVINDSSLQPVTVGLVSWFASNGKVPMSLVVIGALVSIIPLLLLFLFLQRFWKAGLTAGALK</sequence>
<dbReference type="EMBL" id="JAGIOE010000001">
    <property type="protein sequence ID" value="MBP2373903.1"/>
    <property type="molecule type" value="Genomic_DNA"/>
</dbReference>
<feature type="transmembrane region" description="Helical" evidence="7">
    <location>
        <begin position="54"/>
        <end position="75"/>
    </location>
</feature>
<keyword evidence="10" id="KW-0762">Sugar transport</keyword>
<feature type="transmembrane region" description="Helical" evidence="7">
    <location>
        <begin position="152"/>
        <end position="174"/>
    </location>
</feature>
<feature type="transmembrane region" description="Helical" evidence="7">
    <location>
        <begin position="285"/>
        <end position="308"/>
    </location>
</feature>
<comment type="similarity">
    <text evidence="7">Belongs to the binding-protein-dependent transport system permease family.</text>
</comment>
<dbReference type="SUPFAM" id="SSF161098">
    <property type="entry name" value="MetI-like"/>
    <property type="match status" value="1"/>
</dbReference>
<dbReference type="PANTHER" id="PTHR43744:SF12">
    <property type="entry name" value="ABC TRANSPORTER PERMEASE PROTEIN MG189-RELATED"/>
    <property type="match status" value="1"/>
</dbReference>
<dbReference type="CDD" id="cd06261">
    <property type="entry name" value="TM_PBP2"/>
    <property type="match status" value="1"/>
</dbReference>
<evidence type="ECO:0000256" key="6">
    <source>
        <dbReference type="ARBA" id="ARBA00023136"/>
    </source>
</evidence>
<evidence type="ECO:0000256" key="3">
    <source>
        <dbReference type="ARBA" id="ARBA00022475"/>
    </source>
</evidence>
<keyword evidence="3" id="KW-1003">Cell membrane</keyword>
<reference evidence="10 11" key="1">
    <citation type="submission" date="2021-03" db="EMBL/GenBank/DDBJ databases">
        <title>Sequencing the genomes of 1000 actinobacteria strains.</title>
        <authorList>
            <person name="Klenk H.-P."/>
        </authorList>
    </citation>
    <scope>NUCLEOTIDE SEQUENCE [LARGE SCALE GENOMIC DNA]</scope>
    <source>
        <strain evidence="10 11">DSM 15454</strain>
    </source>
</reference>
<dbReference type="Gene3D" id="1.10.3720.10">
    <property type="entry name" value="MetI-like"/>
    <property type="match status" value="1"/>
</dbReference>
<accession>A0ABS4WCH9</accession>
<organism evidence="10 11">
    <name type="scientific">Paeniglutamicibacter psychrophenolicus</name>
    <dbReference type="NCBI Taxonomy" id="257454"/>
    <lineage>
        <taxon>Bacteria</taxon>
        <taxon>Bacillati</taxon>
        <taxon>Actinomycetota</taxon>
        <taxon>Actinomycetes</taxon>
        <taxon>Micrococcales</taxon>
        <taxon>Micrococcaceae</taxon>
        <taxon>Paeniglutamicibacter</taxon>
    </lineage>
</organism>
<comment type="caution">
    <text evidence="10">The sequence shown here is derived from an EMBL/GenBank/DDBJ whole genome shotgun (WGS) entry which is preliminary data.</text>
</comment>
<feature type="domain" description="ABC transmembrane type-1" evidence="9">
    <location>
        <begin position="117"/>
        <end position="308"/>
    </location>
</feature>
<evidence type="ECO:0000256" key="7">
    <source>
        <dbReference type="RuleBase" id="RU363032"/>
    </source>
</evidence>
<protein>
    <submittedName>
        <fullName evidence="10">Multiple sugar transport system permease protein</fullName>
    </submittedName>
</protein>
<evidence type="ECO:0000256" key="1">
    <source>
        <dbReference type="ARBA" id="ARBA00004651"/>
    </source>
</evidence>
<proteinExistence type="inferred from homology"/>
<dbReference type="RefSeq" id="WP_209907021.1">
    <property type="nucleotide sequence ID" value="NZ_BAAAMI010000011.1"/>
</dbReference>
<dbReference type="Proteomes" id="UP000766570">
    <property type="component" value="Unassembled WGS sequence"/>
</dbReference>
<keyword evidence="5 7" id="KW-1133">Transmembrane helix</keyword>
<comment type="subcellular location">
    <subcellularLocation>
        <location evidence="1 7">Cell membrane</location>
        <topology evidence="1 7">Multi-pass membrane protein</topology>
    </subcellularLocation>
</comment>
<dbReference type="InterPro" id="IPR000515">
    <property type="entry name" value="MetI-like"/>
</dbReference>
<evidence type="ECO:0000256" key="4">
    <source>
        <dbReference type="ARBA" id="ARBA00022692"/>
    </source>
</evidence>
<evidence type="ECO:0000256" key="8">
    <source>
        <dbReference type="SAM" id="MobiDB-lite"/>
    </source>
</evidence>
<evidence type="ECO:0000313" key="11">
    <source>
        <dbReference type="Proteomes" id="UP000766570"/>
    </source>
</evidence>
<dbReference type="PANTHER" id="PTHR43744">
    <property type="entry name" value="ABC TRANSPORTER PERMEASE PROTEIN MG189-RELATED-RELATED"/>
    <property type="match status" value="1"/>
</dbReference>
<keyword evidence="4 7" id="KW-0812">Transmembrane</keyword>
<evidence type="ECO:0000313" key="10">
    <source>
        <dbReference type="EMBL" id="MBP2373903.1"/>
    </source>
</evidence>
<feature type="region of interest" description="Disordered" evidence="8">
    <location>
        <begin position="1"/>
        <end position="46"/>
    </location>
</feature>
<feature type="transmembrane region" description="Helical" evidence="7">
    <location>
        <begin position="186"/>
        <end position="207"/>
    </location>
</feature>
<evidence type="ECO:0000256" key="2">
    <source>
        <dbReference type="ARBA" id="ARBA00022448"/>
    </source>
</evidence>
<dbReference type="InterPro" id="IPR035906">
    <property type="entry name" value="MetI-like_sf"/>
</dbReference>
<name>A0ABS4WCH9_9MICC</name>
<evidence type="ECO:0000256" key="5">
    <source>
        <dbReference type="ARBA" id="ARBA00022989"/>
    </source>
</evidence>
<keyword evidence="6 7" id="KW-0472">Membrane</keyword>
<keyword evidence="11" id="KW-1185">Reference proteome</keyword>
<evidence type="ECO:0000259" key="9">
    <source>
        <dbReference type="PROSITE" id="PS50928"/>
    </source>
</evidence>
<keyword evidence="2 7" id="KW-0813">Transport</keyword>
<feature type="transmembrane region" description="Helical" evidence="7">
    <location>
        <begin position="116"/>
        <end position="140"/>
    </location>
</feature>
<gene>
    <name evidence="10" type="ORF">JOF46_001815</name>
</gene>
<dbReference type="Pfam" id="PF00528">
    <property type="entry name" value="BPD_transp_1"/>
    <property type="match status" value="1"/>
</dbReference>
<feature type="compositionally biased region" description="Low complexity" evidence="8">
    <location>
        <begin position="12"/>
        <end position="32"/>
    </location>
</feature>